<gene>
    <name evidence="8" type="ORF">SBAD_LOCUS8309</name>
</gene>
<feature type="domain" description="G" evidence="7">
    <location>
        <begin position="81"/>
        <end position="154"/>
    </location>
</feature>
<dbReference type="Proteomes" id="UP000270296">
    <property type="component" value="Unassembled WGS sequence"/>
</dbReference>
<dbReference type="OrthoDB" id="444945at2759"/>
<name>A0A183IXG1_9BILA</name>
<proteinExistence type="predicted"/>
<dbReference type="InterPro" id="IPR023179">
    <property type="entry name" value="GTP-bd_ortho_bundle_sf"/>
</dbReference>
<dbReference type="Gene3D" id="3.40.50.300">
    <property type="entry name" value="P-loop containing nucleotide triphosphate hydrolases"/>
    <property type="match status" value="1"/>
</dbReference>
<dbReference type="FunFam" id="1.10.1580.10:FF:000002">
    <property type="entry name" value="Guanine nucleotide-binding protein-like 3 (nucleolar)-like"/>
    <property type="match status" value="1"/>
</dbReference>
<dbReference type="Pfam" id="PF01926">
    <property type="entry name" value="MMR_HSR1"/>
    <property type="match status" value="1"/>
</dbReference>
<accession>A0A183IXG1</accession>
<dbReference type="InterPro" id="IPR006073">
    <property type="entry name" value="GTP-bd"/>
</dbReference>
<dbReference type="CDD" id="cd04178">
    <property type="entry name" value="Nucleostemin_like"/>
    <property type="match status" value="1"/>
</dbReference>
<dbReference type="PANTHER" id="PTHR11089">
    <property type="entry name" value="GTP-BINDING PROTEIN-RELATED"/>
    <property type="match status" value="1"/>
</dbReference>
<dbReference type="EMBL" id="UZAM01011467">
    <property type="protein sequence ID" value="VDP16426.1"/>
    <property type="molecule type" value="Genomic_DNA"/>
</dbReference>
<keyword evidence="3" id="KW-0175">Coiled coil</keyword>
<dbReference type="WBParaSite" id="SBAD_0000861801-mRNA-1">
    <property type="protein sequence ID" value="SBAD_0000861801-mRNA-1"/>
    <property type="gene ID" value="SBAD_0000861801"/>
</dbReference>
<keyword evidence="4" id="KW-0342">GTP-binding</keyword>
<keyword evidence="2" id="KW-0547">Nucleotide-binding</keyword>
<dbReference type="InterPro" id="IPR050755">
    <property type="entry name" value="TRAFAC_YlqF/YawG_RiboMat"/>
</dbReference>
<evidence type="ECO:0000313" key="10">
    <source>
        <dbReference type="WBParaSite" id="SBAD_0000861801-mRNA-1"/>
    </source>
</evidence>
<dbReference type="GO" id="GO:0005730">
    <property type="term" value="C:nucleolus"/>
    <property type="evidence" value="ECO:0007669"/>
    <property type="project" value="TreeGrafter"/>
</dbReference>
<dbReference type="InterPro" id="IPR027417">
    <property type="entry name" value="P-loop_NTPase"/>
</dbReference>
<dbReference type="AlphaFoldDB" id="A0A183IXG1"/>
<reference evidence="10" key="1">
    <citation type="submission" date="2016-06" db="UniProtKB">
        <authorList>
            <consortium name="WormBaseParasite"/>
        </authorList>
    </citation>
    <scope>IDENTIFICATION</scope>
</reference>
<keyword evidence="5" id="KW-0539">Nucleus</keyword>
<sequence>MEDEDEPPADLVPADNVHAWLSYLRKELPTVAFKASTQQQNSNLGRAGHAMVSTRKSIGADLLLNVLGNYCRNRGIKTVIRVGIVGYPNVGKSSIINSLKRSLACVVGAVPGVTRTAQEVHLSKKIRLIDTPGVVFATKGCFDKAELALKNAFRVEKLEDPVFPVGAVLRRCTKDKLMLHYRIAEFKDLNEFLSLVARKIGKLRKGGVPDIEAAARIVLLDWNNGRIRYHSLPPETFEGASYINSEIVAEMSKEFNLDDLSDGQSLVIKQVFPWMTSLFTDYYSSRCAFVNYADVRHYSDGPQCSEFVCESIMKGDDGDVGQEWYYVPEDCAPKFTGSSISLRSETDVEQMELDVVPDLVEVEAATPKETASSPSDELTSLFQTEGNQRIGHDMKLARKKLKKKKARVGKLADKLSERMEAAVSLSTEPAYNFETDFT</sequence>
<evidence type="ECO:0000259" key="7">
    <source>
        <dbReference type="Pfam" id="PF01926"/>
    </source>
</evidence>
<dbReference type="SUPFAM" id="SSF52540">
    <property type="entry name" value="P-loop containing nucleoside triphosphate hydrolases"/>
    <property type="match status" value="1"/>
</dbReference>
<evidence type="ECO:0000313" key="8">
    <source>
        <dbReference type="EMBL" id="VDP16426.1"/>
    </source>
</evidence>
<evidence type="ECO:0000256" key="2">
    <source>
        <dbReference type="ARBA" id="ARBA00022741"/>
    </source>
</evidence>
<evidence type="ECO:0000256" key="1">
    <source>
        <dbReference type="ARBA" id="ARBA00004123"/>
    </source>
</evidence>
<evidence type="ECO:0000256" key="4">
    <source>
        <dbReference type="ARBA" id="ARBA00023134"/>
    </source>
</evidence>
<organism evidence="10">
    <name type="scientific">Soboliphyme baturini</name>
    <dbReference type="NCBI Taxonomy" id="241478"/>
    <lineage>
        <taxon>Eukaryota</taxon>
        <taxon>Metazoa</taxon>
        <taxon>Ecdysozoa</taxon>
        <taxon>Nematoda</taxon>
        <taxon>Enoplea</taxon>
        <taxon>Dorylaimia</taxon>
        <taxon>Dioctophymatida</taxon>
        <taxon>Dioctophymatoidea</taxon>
        <taxon>Soboliphymatidae</taxon>
        <taxon>Soboliphyme</taxon>
    </lineage>
</organism>
<comment type="subcellular location">
    <subcellularLocation>
        <location evidence="1">Nucleus</location>
    </subcellularLocation>
</comment>
<dbReference type="GO" id="GO:0005525">
    <property type="term" value="F:GTP binding"/>
    <property type="evidence" value="ECO:0007669"/>
    <property type="project" value="UniProtKB-KW"/>
</dbReference>
<dbReference type="PANTHER" id="PTHR11089:SF30">
    <property type="entry name" value="GUANINE NUCLEOTIDE-BINDING PROTEIN-LIKE 3 HOMOLOG"/>
    <property type="match status" value="1"/>
</dbReference>
<evidence type="ECO:0000313" key="9">
    <source>
        <dbReference type="Proteomes" id="UP000270296"/>
    </source>
</evidence>
<protein>
    <recommendedName>
        <fullName evidence="6">Guanine nucleotide-binding protein-like 3 homolog</fullName>
    </recommendedName>
</protein>
<evidence type="ECO:0000256" key="6">
    <source>
        <dbReference type="ARBA" id="ARBA00069022"/>
    </source>
</evidence>
<keyword evidence="9" id="KW-1185">Reference proteome</keyword>
<evidence type="ECO:0000256" key="3">
    <source>
        <dbReference type="ARBA" id="ARBA00023054"/>
    </source>
</evidence>
<dbReference type="Gene3D" id="1.10.1580.10">
    <property type="match status" value="1"/>
</dbReference>
<reference evidence="8 9" key="2">
    <citation type="submission" date="2018-11" db="EMBL/GenBank/DDBJ databases">
        <authorList>
            <consortium name="Pathogen Informatics"/>
        </authorList>
    </citation>
    <scope>NUCLEOTIDE SEQUENCE [LARGE SCALE GENOMIC DNA]</scope>
</reference>
<evidence type="ECO:0000256" key="5">
    <source>
        <dbReference type="ARBA" id="ARBA00023242"/>
    </source>
</evidence>